<dbReference type="GO" id="GO:0031297">
    <property type="term" value="P:replication fork processing"/>
    <property type="evidence" value="ECO:0007669"/>
    <property type="project" value="UniProtKB-ARBA"/>
</dbReference>
<evidence type="ECO:0000256" key="6">
    <source>
        <dbReference type="ARBA" id="ARBA00022759"/>
    </source>
</evidence>
<dbReference type="Pfam" id="PF14716">
    <property type="entry name" value="HHH_8"/>
    <property type="match status" value="1"/>
</dbReference>
<organism evidence="17 18">
    <name type="scientific">Gigaspora rosea</name>
    <dbReference type="NCBI Taxonomy" id="44941"/>
    <lineage>
        <taxon>Eukaryota</taxon>
        <taxon>Fungi</taxon>
        <taxon>Fungi incertae sedis</taxon>
        <taxon>Mucoromycota</taxon>
        <taxon>Glomeromycotina</taxon>
        <taxon>Glomeromycetes</taxon>
        <taxon>Diversisporales</taxon>
        <taxon>Gigasporaceae</taxon>
        <taxon>Gigaspora</taxon>
    </lineage>
</organism>
<dbReference type="EMBL" id="QKWP01001492">
    <property type="protein sequence ID" value="RIB08576.1"/>
    <property type="molecule type" value="Genomic_DNA"/>
</dbReference>
<dbReference type="GO" id="GO:0046872">
    <property type="term" value="F:metal ion binding"/>
    <property type="evidence" value="ECO:0007669"/>
    <property type="project" value="UniProtKB-UniRule"/>
</dbReference>
<dbReference type="SUPFAM" id="SSF52980">
    <property type="entry name" value="Restriction endonuclease-like"/>
    <property type="match status" value="1"/>
</dbReference>
<dbReference type="Gene3D" id="1.10.150.110">
    <property type="entry name" value="DNA polymerase beta, N-terminal domain-like"/>
    <property type="match status" value="1"/>
</dbReference>
<keyword evidence="6 14" id="KW-0255">Endonuclease</keyword>
<keyword evidence="10 14" id="KW-0233">DNA recombination</keyword>
<name>A0A397UN72_9GLOM</name>
<dbReference type="SMART" id="SM00891">
    <property type="entry name" value="ERCC4"/>
    <property type="match status" value="1"/>
</dbReference>
<feature type="domain" description="ERCC4" evidence="16">
    <location>
        <begin position="472"/>
        <end position="570"/>
    </location>
</feature>
<evidence type="ECO:0000256" key="9">
    <source>
        <dbReference type="ARBA" id="ARBA00022842"/>
    </source>
</evidence>
<dbReference type="GO" id="GO:0048476">
    <property type="term" value="C:Holliday junction resolvase complex"/>
    <property type="evidence" value="ECO:0007669"/>
    <property type="project" value="UniProtKB-UniRule"/>
</dbReference>
<keyword evidence="13" id="KW-0469">Meiosis</keyword>
<dbReference type="GO" id="GO:0000727">
    <property type="term" value="P:double-strand break repair via break-induced replication"/>
    <property type="evidence" value="ECO:0007669"/>
    <property type="project" value="UniProtKB-UniRule"/>
</dbReference>
<proteinExistence type="inferred from homology"/>
<dbReference type="OrthoDB" id="5963188at2759"/>
<protein>
    <recommendedName>
        <fullName evidence="14">Crossover junction endonuclease MUS81</fullName>
        <ecNumber evidence="14">3.1.22.-</ecNumber>
    </recommendedName>
</protein>
<dbReference type="GO" id="GO:0005634">
    <property type="term" value="C:nucleus"/>
    <property type="evidence" value="ECO:0007669"/>
    <property type="project" value="UniProtKB-SubCell"/>
</dbReference>
<dbReference type="InterPro" id="IPR033309">
    <property type="entry name" value="Mus81"/>
</dbReference>
<evidence type="ECO:0000256" key="14">
    <source>
        <dbReference type="RuleBase" id="RU369042"/>
    </source>
</evidence>
<feature type="region of interest" description="Disordered" evidence="15">
    <location>
        <begin position="389"/>
        <end position="454"/>
    </location>
</feature>
<dbReference type="Pfam" id="PF21292">
    <property type="entry name" value="EME1-MUS81_C"/>
    <property type="match status" value="1"/>
</dbReference>
<dbReference type="InterPro" id="IPR036388">
    <property type="entry name" value="WH-like_DNA-bd_sf"/>
</dbReference>
<dbReference type="InterPro" id="IPR042530">
    <property type="entry name" value="EME1/EME2_C"/>
</dbReference>
<dbReference type="InterPro" id="IPR047416">
    <property type="entry name" value="XPF_nuclease_Mus81"/>
</dbReference>
<comment type="subcellular location">
    <subcellularLocation>
        <location evidence="2 14">Nucleus</location>
    </subcellularLocation>
</comment>
<dbReference type="Pfam" id="PF02732">
    <property type="entry name" value="ERCC4"/>
    <property type="match status" value="1"/>
</dbReference>
<evidence type="ECO:0000256" key="12">
    <source>
        <dbReference type="ARBA" id="ARBA00023242"/>
    </source>
</evidence>
<dbReference type="GO" id="GO:0003677">
    <property type="term" value="F:DNA binding"/>
    <property type="evidence" value="ECO:0007669"/>
    <property type="project" value="UniProtKB-UniRule"/>
</dbReference>
<dbReference type="Pfam" id="PF21136">
    <property type="entry name" value="WHD_MUS81"/>
    <property type="match status" value="1"/>
</dbReference>
<reference evidence="17 18" key="1">
    <citation type="submission" date="2018-06" db="EMBL/GenBank/DDBJ databases">
        <title>Comparative genomics reveals the genomic features of Rhizophagus irregularis, R. cerebriforme, R. diaphanum and Gigaspora rosea, and their symbiotic lifestyle signature.</title>
        <authorList>
            <person name="Morin E."/>
            <person name="San Clemente H."/>
            <person name="Chen E.C.H."/>
            <person name="De La Providencia I."/>
            <person name="Hainaut M."/>
            <person name="Kuo A."/>
            <person name="Kohler A."/>
            <person name="Murat C."/>
            <person name="Tang N."/>
            <person name="Roy S."/>
            <person name="Loubradou J."/>
            <person name="Henrissat B."/>
            <person name="Grigoriev I.V."/>
            <person name="Corradi N."/>
            <person name="Roux C."/>
            <person name="Martin F.M."/>
        </authorList>
    </citation>
    <scope>NUCLEOTIDE SEQUENCE [LARGE SCALE GENOMIC DNA]</scope>
    <source>
        <strain evidence="17 18">DAOM 194757</strain>
    </source>
</reference>
<evidence type="ECO:0000313" key="17">
    <source>
        <dbReference type="EMBL" id="RIB08576.1"/>
    </source>
</evidence>
<keyword evidence="4 14" id="KW-0540">Nuclease</keyword>
<dbReference type="Gene3D" id="3.40.50.10130">
    <property type="match status" value="1"/>
</dbReference>
<dbReference type="InterPro" id="IPR027421">
    <property type="entry name" value="DNA_pol_lamdba_lyase_dom_sf"/>
</dbReference>
<dbReference type="FunFam" id="3.40.50.10130:FF:000003">
    <property type="entry name" value="Crossover junction endonuclease MUS81"/>
    <property type="match status" value="1"/>
</dbReference>
<dbReference type="GO" id="GO:0031573">
    <property type="term" value="P:mitotic intra-S DNA damage checkpoint signaling"/>
    <property type="evidence" value="ECO:0007669"/>
    <property type="project" value="TreeGrafter"/>
</dbReference>
<dbReference type="InterPro" id="IPR010996">
    <property type="entry name" value="HHH_MUS81"/>
</dbReference>
<comment type="caution">
    <text evidence="17">The sequence shown here is derived from an EMBL/GenBank/DDBJ whole genome shotgun (WGS) entry which is preliminary data.</text>
</comment>
<evidence type="ECO:0000256" key="13">
    <source>
        <dbReference type="ARBA" id="ARBA00023254"/>
    </source>
</evidence>
<evidence type="ECO:0000259" key="16">
    <source>
        <dbReference type="SMART" id="SM00891"/>
    </source>
</evidence>
<dbReference type="InterPro" id="IPR006166">
    <property type="entry name" value="ERCC4_domain"/>
</dbReference>
<evidence type="ECO:0000313" key="18">
    <source>
        <dbReference type="Proteomes" id="UP000266673"/>
    </source>
</evidence>
<dbReference type="CDD" id="cd20074">
    <property type="entry name" value="XPF_nuclease_Mus81"/>
    <property type="match status" value="1"/>
</dbReference>
<dbReference type="GO" id="GO:0048257">
    <property type="term" value="F:3'-flap endonuclease activity"/>
    <property type="evidence" value="ECO:0007669"/>
    <property type="project" value="TreeGrafter"/>
</dbReference>
<keyword evidence="12 14" id="KW-0539">Nucleus</keyword>
<comment type="cofactor">
    <cofactor evidence="1 14">
        <name>Mg(2+)</name>
        <dbReference type="ChEBI" id="CHEBI:18420"/>
    </cofactor>
</comment>
<dbReference type="FunFam" id="1.10.10.10:FF:000307">
    <property type="entry name" value="Crossover junction endonuclease MUS81"/>
    <property type="match status" value="1"/>
</dbReference>
<dbReference type="SUPFAM" id="SSF47802">
    <property type="entry name" value="DNA polymerase beta, N-terminal domain-like"/>
    <property type="match status" value="1"/>
</dbReference>
<evidence type="ECO:0000256" key="15">
    <source>
        <dbReference type="SAM" id="MobiDB-lite"/>
    </source>
</evidence>
<dbReference type="GO" id="GO:0006308">
    <property type="term" value="P:DNA catabolic process"/>
    <property type="evidence" value="ECO:0007669"/>
    <property type="project" value="UniProtKB-UniRule"/>
</dbReference>
<evidence type="ECO:0000256" key="4">
    <source>
        <dbReference type="ARBA" id="ARBA00022722"/>
    </source>
</evidence>
<evidence type="ECO:0000256" key="3">
    <source>
        <dbReference type="ARBA" id="ARBA00010015"/>
    </source>
</evidence>
<gene>
    <name evidence="17" type="ORF">C2G38_2006216</name>
</gene>
<dbReference type="GO" id="GO:0008821">
    <property type="term" value="F:crossover junction DNA endonuclease activity"/>
    <property type="evidence" value="ECO:0007669"/>
    <property type="project" value="UniProtKB-UniRule"/>
</dbReference>
<keyword evidence="5 14" id="KW-0479">Metal-binding</keyword>
<evidence type="ECO:0000256" key="1">
    <source>
        <dbReference type="ARBA" id="ARBA00001946"/>
    </source>
</evidence>
<dbReference type="Proteomes" id="UP000266673">
    <property type="component" value="Unassembled WGS sequence"/>
</dbReference>
<evidence type="ECO:0000256" key="2">
    <source>
        <dbReference type="ARBA" id="ARBA00004123"/>
    </source>
</evidence>
<dbReference type="STRING" id="44941.A0A397UN72"/>
<dbReference type="InterPro" id="IPR011335">
    <property type="entry name" value="Restrct_endonuc-II-like"/>
</dbReference>
<dbReference type="PANTHER" id="PTHR13451">
    <property type="entry name" value="CLASS II CROSSOVER JUNCTION ENDONUCLEASE MUS81"/>
    <property type="match status" value="1"/>
</dbReference>
<keyword evidence="11 14" id="KW-0234">DNA repair</keyword>
<comment type="subunit">
    <text evidence="14">Interacts with EME1.</text>
</comment>
<dbReference type="EC" id="3.1.22.-" evidence="14"/>
<feature type="region of interest" description="Disordered" evidence="15">
    <location>
        <begin position="80"/>
        <end position="129"/>
    </location>
</feature>
<dbReference type="InterPro" id="IPR047417">
    <property type="entry name" value="WHD_MUS81"/>
</dbReference>
<dbReference type="FunFam" id="1.10.150.110:FF:000001">
    <property type="entry name" value="Putative Crossover junction endonuclease MUS81"/>
    <property type="match status" value="1"/>
</dbReference>
<evidence type="ECO:0000256" key="11">
    <source>
        <dbReference type="ARBA" id="ARBA00023204"/>
    </source>
</evidence>
<sequence length="756" mass="85306">MPRKRKADTCGNPLFLKWLGEWMESASAANNKAYYTYKKAYDSMSKYPLPFQHPTEAAILSGIGPGICQRLEMRLKQHCEETGQPVPQRPDELPTLSKSKKSKKSNSQDNLSCDYEPEPKRQKTTTTTPKIYVPKYRSGAYAIMLALYKSSEINSNSSMTKTDLIKEAQRYCDSSFDIPSGNQKFYTAWNSMKTLLDKNYVYKNGYPSRFSLTDSGILVARQIVQTASLQGNDPFSNLVQVTTTNFDNVSVQDILPTNIENNTLEKIYKIEKNLKIEKVHKIEKNHKIEKVYEIEKNHTTEKDPIIIDLRESSDEEFDQVGNSGNNKHELSADLTKLITTDFTSSVSSANTIPIIIDLMESSDEEPNQVVNSGNNKYAQSDLTTGTLISTDSTSSTSSSTLFTSSTSSTLFTSSTSSTLFTPSTSSTLFTPSTSSTLFTPSTSSTLSTSSTSSNSLNNFKPIVWEPGTFEIVLILDTREVKLKKDRDYIKDTLQDKGVNLSVRNLELGDVIWVARKNSLSTDELVLDYILERKRMDDLVGSIKDGRFREQKFRLSKSGAGQIIYLIEDYNLEDLGDFGDAVKTAISSLQMLNGYFLKRTATIDQSIDYLVRMTRMLKEMYENTALFAIPDNMIYRSTFLGMKKNLATLHPHHTYLVTYSSYSDLNSKSKPLTLKDTFVRMLMTIRGISVDKAAEIIKNYPTPRKLIQEFNSLTNEDDKKKMIMNACNGIIRRKKIGPSLSDKIYQIWCANNYHSLA</sequence>
<dbReference type="CDD" id="cd21036">
    <property type="entry name" value="WH_MUS81"/>
    <property type="match status" value="1"/>
</dbReference>
<evidence type="ECO:0000256" key="7">
    <source>
        <dbReference type="ARBA" id="ARBA00022763"/>
    </source>
</evidence>
<dbReference type="AlphaFoldDB" id="A0A397UN72"/>
<dbReference type="GO" id="GO:0000712">
    <property type="term" value="P:resolution of meiotic recombination intermediates"/>
    <property type="evidence" value="ECO:0007669"/>
    <property type="project" value="TreeGrafter"/>
</dbReference>
<keyword evidence="7 14" id="KW-0227">DNA damage</keyword>
<keyword evidence="9 14" id="KW-0460">Magnesium</keyword>
<comment type="similarity">
    <text evidence="3 14">Belongs to the XPF family.</text>
</comment>
<accession>A0A397UN72</accession>
<evidence type="ECO:0000256" key="8">
    <source>
        <dbReference type="ARBA" id="ARBA00022801"/>
    </source>
</evidence>
<keyword evidence="18" id="KW-1185">Reference proteome</keyword>
<keyword evidence="8 14" id="KW-0378">Hydrolase</keyword>
<dbReference type="Gene3D" id="1.10.10.10">
    <property type="entry name" value="Winged helix-like DNA-binding domain superfamily/Winged helix DNA-binding domain"/>
    <property type="match status" value="1"/>
</dbReference>
<evidence type="ECO:0000256" key="5">
    <source>
        <dbReference type="ARBA" id="ARBA00022723"/>
    </source>
</evidence>
<evidence type="ECO:0000256" key="10">
    <source>
        <dbReference type="ARBA" id="ARBA00023172"/>
    </source>
</evidence>
<comment type="function">
    <text evidence="14">Interacts with EME1 to form a DNA structure-specific endonuclease with substrate preference for branched DNA structures with a 5'-end at the branch nick. Typical substrates include 3'-flap structures, D-loops, replication forks and nicked Holliday junctions. May be required in mitosis for the processing of stalled or collapsed replication fork intermediates. May be required in meiosis for the repair of meiosis-specific double strand breaks subsequent to single-end invasion (SEI).</text>
</comment>
<dbReference type="Gene3D" id="1.10.150.670">
    <property type="entry name" value="Crossover junction endonuclease EME1, DNA-binding domain"/>
    <property type="match status" value="1"/>
</dbReference>
<dbReference type="PANTHER" id="PTHR13451:SF0">
    <property type="entry name" value="CROSSOVER JUNCTION ENDONUCLEASE MUS81"/>
    <property type="match status" value="1"/>
</dbReference>